<evidence type="ECO:0000313" key="3">
    <source>
        <dbReference type="Proteomes" id="UP000595140"/>
    </source>
</evidence>
<gene>
    <name evidence="2" type="ORF">CCAM_LOCUS45352</name>
</gene>
<accession>A0A484NU33</accession>
<organism evidence="2 3">
    <name type="scientific">Cuscuta campestris</name>
    <dbReference type="NCBI Taxonomy" id="132261"/>
    <lineage>
        <taxon>Eukaryota</taxon>
        <taxon>Viridiplantae</taxon>
        <taxon>Streptophyta</taxon>
        <taxon>Embryophyta</taxon>
        <taxon>Tracheophyta</taxon>
        <taxon>Spermatophyta</taxon>
        <taxon>Magnoliopsida</taxon>
        <taxon>eudicotyledons</taxon>
        <taxon>Gunneridae</taxon>
        <taxon>Pentapetalae</taxon>
        <taxon>asterids</taxon>
        <taxon>lamiids</taxon>
        <taxon>Solanales</taxon>
        <taxon>Convolvulaceae</taxon>
        <taxon>Cuscuteae</taxon>
        <taxon>Cuscuta</taxon>
        <taxon>Cuscuta subgen. Grammica</taxon>
        <taxon>Cuscuta sect. Cleistogrammica</taxon>
    </lineage>
</organism>
<keyword evidence="3" id="KW-1185">Reference proteome</keyword>
<evidence type="ECO:0000259" key="1">
    <source>
        <dbReference type="Pfam" id="PF13963"/>
    </source>
</evidence>
<feature type="domain" description="Transposase-associated" evidence="1">
    <location>
        <begin position="1"/>
        <end position="38"/>
    </location>
</feature>
<dbReference type="InterPro" id="IPR029480">
    <property type="entry name" value="Transpos_assoc"/>
</dbReference>
<proteinExistence type="predicted"/>
<dbReference type="AlphaFoldDB" id="A0A484NU33"/>
<dbReference type="Pfam" id="PF13963">
    <property type="entry name" value="Transpos_assoc"/>
    <property type="match status" value="1"/>
</dbReference>
<dbReference type="EMBL" id="OOIL02006896">
    <property type="protein sequence ID" value="VFR03577.1"/>
    <property type="molecule type" value="Genomic_DNA"/>
</dbReference>
<reference evidence="2 3" key="1">
    <citation type="submission" date="2018-04" db="EMBL/GenBank/DDBJ databases">
        <authorList>
            <person name="Vogel A."/>
        </authorList>
    </citation>
    <scope>NUCLEOTIDE SEQUENCE [LARGE SCALE GENOMIC DNA]</scope>
</reference>
<dbReference type="Proteomes" id="UP000595140">
    <property type="component" value="Unassembled WGS sequence"/>
</dbReference>
<name>A0A484NU33_9ASTE</name>
<protein>
    <recommendedName>
        <fullName evidence="1">Transposase-associated domain-containing protein</fullName>
    </recommendedName>
</protein>
<sequence length="86" mass="10445">MRCPCKICKNKYFKDIEDIKLHVLRQGFTPKYLDWVCHVAGLKPHLIHKSSRVLTILRTKKTQEWQSKLLKLNRMRKLHYLQKFHS</sequence>
<dbReference type="OrthoDB" id="1430375at2759"/>
<evidence type="ECO:0000313" key="2">
    <source>
        <dbReference type="EMBL" id="VFR03577.1"/>
    </source>
</evidence>